<feature type="domain" description="Transposase IS110-like N-terminal" evidence="1">
    <location>
        <begin position="9"/>
        <end position="60"/>
    </location>
</feature>
<dbReference type="KEGG" id="bon:A361_27655"/>
<dbReference type="GO" id="GO:0006313">
    <property type="term" value="P:DNA transposition"/>
    <property type="evidence" value="ECO:0007669"/>
    <property type="project" value="InterPro"/>
</dbReference>
<evidence type="ECO:0000313" key="2">
    <source>
        <dbReference type="EMBL" id="AND42954.1"/>
    </source>
</evidence>
<sequence length="71" mass="8042">MDVVNERACGMDVHKDNITACIITPEGKEVKTFSTKTVFLLKLIDWVKQYNCTHVAWKARAFIGNRKITGS</sequence>
<keyword evidence="2" id="KW-0614">Plasmid</keyword>
<gene>
    <name evidence="2" type="ORF">A361_27655</name>
</gene>
<accession>A0A160MIK6</accession>
<dbReference type="InterPro" id="IPR002525">
    <property type="entry name" value="Transp_IS110-like_N"/>
</dbReference>
<dbReference type="Proteomes" id="UP000077856">
    <property type="component" value="Plasmid pBO1"/>
</dbReference>
<dbReference type="eggNOG" id="COG3547">
    <property type="taxonomic scope" value="Bacteria"/>
</dbReference>
<geneLocation type="plasmid" evidence="3">
    <name>pbo1</name>
</geneLocation>
<dbReference type="AlphaFoldDB" id="A0A160MIK6"/>
<proteinExistence type="predicted"/>
<evidence type="ECO:0000259" key="1">
    <source>
        <dbReference type="Pfam" id="PF01548"/>
    </source>
</evidence>
<dbReference type="EMBL" id="CP015507">
    <property type="protein sequence ID" value="AND42954.1"/>
    <property type="molecule type" value="Genomic_DNA"/>
</dbReference>
<dbReference type="GO" id="GO:0003677">
    <property type="term" value="F:DNA binding"/>
    <property type="evidence" value="ECO:0007669"/>
    <property type="project" value="InterPro"/>
</dbReference>
<dbReference type="GO" id="GO:0004803">
    <property type="term" value="F:transposase activity"/>
    <property type="evidence" value="ECO:0007669"/>
    <property type="project" value="InterPro"/>
</dbReference>
<name>A0A160MIK6_9BACI</name>
<evidence type="ECO:0000313" key="3">
    <source>
        <dbReference type="Proteomes" id="UP000077856"/>
    </source>
</evidence>
<reference evidence="2 3" key="1">
    <citation type="submission" date="2016-04" db="EMBL/GenBank/DDBJ databases">
        <title>Complete genome sequence of Bacillus oceanisediminis strain 2691.</title>
        <authorList>
            <person name="Jeong H."/>
            <person name="Kim H.J."/>
            <person name="Lee D.-W."/>
        </authorList>
    </citation>
    <scope>NUCLEOTIDE SEQUENCE [LARGE SCALE GENOMIC DNA]</scope>
    <source>
        <strain evidence="2 3">2691</strain>
        <plasmid evidence="3">pbo1</plasmid>
    </source>
</reference>
<dbReference type="Pfam" id="PF01548">
    <property type="entry name" value="DEDD_Tnp_IS110"/>
    <property type="match status" value="1"/>
</dbReference>
<organism evidence="2 3">
    <name type="scientific">Cytobacillus oceanisediminis 2691</name>
    <dbReference type="NCBI Taxonomy" id="1196031"/>
    <lineage>
        <taxon>Bacteria</taxon>
        <taxon>Bacillati</taxon>
        <taxon>Bacillota</taxon>
        <taxon>Bacilli</taxon>
        <taxon>Bacillales</taxon>
        <taxon>Bacillaceae</taxon>
        <taxon>Cytobacillus</taxon>
    </lineage>
</organism>
<protein>
    <submittedName>
        <fullName evidence="2">Transposase</fullName>
    </submittedName>
</protein>